<keyword evidence="2" id="KW-1185">Reference proteome</keyword>
<reference evidence="1" key="1">
    <citation type="submission" date="2023-08" db="EMBL/GenBank/DDBJ databases">
        <title>A de novo genome assembly of Solanum verrucosum Schlechtendal, a Mexican diploid species geographically isolated from the other diploid A-genome species in potato relatives.</title>
        <authorList>
            <person name="Hosaka K."/>
        </authorList>
    </citation>
    <scope>NUCLEOTIDE SEQUENCE</scope>
    <source>
        <tissue evidence="1">Young leaves</tissue>
    </source>
</reference>
<evidence type="ECO:0000313" key="1">
    <source>
        <dbReference type="EMBL" id="WMV59469.1"/>
    </source>
</evidence>
<dbReference type="AlphaFoldDB" id="A0AAF0V8N7"/>
<gene>
    <name evidence="1" type="ORF">MTR67_052854</name>
</gene>
<feature type="non-terminal residue" evidence="1">
    <location>
        <position position="1"/>
    </location>
</feature>
<evidence type="ECO:0000313" key="2">
    <source>
        <dbReference type="Proteomes" id="UP001234989"/>
    </source>
</evidence>
<name>A0AAF0V8N7_SOLVR</name>
<dbReference type="EMBL" id="CP133623">
    <property type="protein sequence ID" value="WMV59469.1"/>
    <property type="molecule type" value="Genomic_DNA"/>
</dbReference>
<proteinExistence type="predicted"/>
<accession>A0AAF0V8N7</accession>
<protein>
    <submittedName>
        <fullName evidence="1">Uncharacterized protein</fullName>
    </submittedName>
</protein>
<dbReference type="Proteomes" id="UP001234989">
    <property type="component" value="Chromosome 12"/>
</dbReference>
<organism evidence="1 2">
    <name type="scientific">Solanum verrucosum</name>
    <dbReference type="NCBI Taxonomy" id="315347"/>
    <lineage>
        <taxon>Eukaryota</taxon>
        <taxon>Viridiplantae</taxon>
        <taxon>Streptophyta</taxon>
        <taxon>Embryophyta</taxon>
        <taxon>Tracheophyta</taxon>
        <taxon>Spermatophyta</taxon>
        <taxon>Magnoliopsida</taxon>
        <taxon>eudicotyledons</taxon>
        <taxon>Gunneridae</taxon>
        <taxon>Pentapetalae</taxon>
        <taxon>asterids</taxon>
        <taxon>lamiids</taxon>
        <taxon>Solanales</taxon>
        <taxon>Solanaceae</taxon>
        <taxon>Solanoideae</taxon>
        <taxon>Solaneae</taxon>
        <taxon>Solanum</taxon>
    </lineage>
</organism>
<sequence length="70" mass="8549">AKEGDKEDWWKTIPACIWWTPWRERNDRCFEDQKINIQKIKMKCISLLFFWCKQELVGRTVDLVDFKGNL</sequence>